<dbReference type="GO" id="GO:0006307">
    <property type="term" value="P:DNA alkylation repair"/>
    <property type="evidence" value="ECO:0007669"/>
    <property type="project" value="TreeGrafter"/>
</dbReference>
<dbReference type="GO" id="GO:0006285">
    <property type="term" value="P:base-excision repair, AP site formation"/>
    <property type="evidence" value="ECO:0007669"/>
    <property type="project" value="TreeGrafter"/>
</dbReference>
<dbReference type="InterPro" id="IPR037046">
    <property type="entry name" value="AlkA_N_sf"/>
</dbReference>
<dbReference type="InterPro" id="IPR023170">
    <property type="entry name" value="HhH_base_excis_C"/>
</dbReference>
<evidence type="ECO:0000259" key="6">
    <source>
        <dbReference type="SMART" id="SM00478"/>
    </source>
</evidence>
<comment type="similarity">
    <text evidence="2">Belongs to the alkylbase DNA glycosidase AlkA family.</text>
</comment>
<gene>
    <name evidence="7" type="ORF">HNQ80_004019</name>
</gene>
<evidence type="ECO:0000256" key="1">
    <source>
        <dbReference type="ARBA" id="ARBA00000086"/>
    </source>
</evidence>
<sequence>MGMNEVEWIDFNQYIELQLPSEFSFYECLVYLNRSDIECLHKVKDDGLYKLLKYEDSYVLFKINVHCKRMRITFLNVVPTSWVKDQVAGYVWDMFDLSTDLSLFIESMKNDKILSLLISKYRGLRVIKMNDLFEGICWAIMGQQINLKFAYTLKRKLVEKYGEKFSYSGEDFFIFPTPEKIAQLEIEDLKALQFTQKKAEYVIGIAKLFANGSLDKNKLVCEKGYEDLVKKLVAIRGIGNWTADYTIMKCFHLNCAFPIADVGLHNALKDILKLDEKPSLHEIQKFAQAWKGWEAYATFYIWRWLYD</sequence>
<feature type="domain" description="HhH-GPD" evidence="6">
    <location>
        <begin position="141"/>
        <end position="306"/>
    </location>
</feature>
<keyword evidence="8" id="KW-1185">Reference proteome</keyword>
<dbReference type="InterPro" id="IPR003265">
    <property type="entry name" value="HhH-GPD_domain"/>
</dbReference>
<evidence type="ECO:0000313" key="7">
    <source>
        <dbReference type="EMBL" id="MBB6217883.1"/>
    </source>
</evidence>
<dbReference type="PANTHER" id="PTHR43003">
    <property type="entry name" value="DNA-3-METHYLADENINE GLYCOSYLASE"/>
    <property type="match status" value="1"/>
</dbReference>
<evidence type="ECO:0000256" key="2">
    <source>
        <dbReference type="ARBA" id="ARBA00010817"/>
    </source>
</evidence>
<keyword evidence="7" id="KW-0378">Hydrolase</keyword>
<accession>A0A841KWZ0</accession>
<dbReference type="Gene3D" id="3.30.310.20">
    <property type="entry name" value="DNA-3-methyladenine glycosylase AlkA, N-terminal domain"/>
    <property type="match status" value="1"/>
</dbReference>
<proteinExistence type="inferred from homology"/>
<comment type="catalytic activity">
    <reaction evidence="1">
        <text>Hydrolysis of alkylated DNA, releasing 3-methyladenine, 3-methylguanine, 7-methylguanine and 7-methyladenine.</text>
        <dbReference type="EC" id="3.2.2.21"/>
    </reaction>
</comment>
<dbReference type="EMBL" id="JACHEN010000029">
    <property type="protein sequence ID" value="MBB6217883.1"/>
    <property type="molecule type" value="Genomic_DNA"/>
</dbReference>
<keyword evidence="7" id="KW-0326">Glycosidase</keyword>
<dbReference type="FunFam" id="1.10.340.30:FF:000004">
    <property type="entry name" value="DNA-3-methyladenine glycosylase II"/>
    <property type="match status" value="1"/>
</dbReference>
<dbReference type="GO" id="GO:0008725">
    <property type="term" value="F:DNA-3-methyladenine glycosylase activity"/>
    <property type="evidence" value="ECO:0007669"/>
    <property type="project" value="TreeGrafter"/>
</dbReference>
<organism evidence="7 8">
    <name type="scientific">Anaerosolibacter carboniphilus</name>
    <dbReference type="NCBI Taxonomy" id="1417629"/>
    <lineage>
        <taxon>Bacteria</taxon>
        <taxon>Bacillati</taxon>
        <taxon>Bacillota</taxon>
        <taxon>Clostridia</taxon>
        <taxon>Peptostreptococcales</taxon>
        <taxon>Thermotaleaceae</taxon>
        <taxon>Anaerosolibacter</taxon>
    </lineage>
</organism>
<dbReference type="SMART" id="SM00478">
    <property type="entry name" value="ENDO3c"/>
    <property type="match status" value="1"/>
</dbReference>
<dbReference type="Proteomes" id="UP000579281">
    <property type="component" value="Unassembled WGS sequence"/>
</dbReference>
<reference evidence="7 8" key="1">
    <citation type="submission" date="2020-08" db="EMBL/GenBank/DDBJ databases">
        <title>Genomic Encyclopedia of Type Strains, Phase IV (KMG-IV): sequencing the most valuable type-strain genomes for metagenomic binning, comparative biology and taxonomic classification.</title>
        <authorList>
            <person name="Goeker M."/>
        </authorList>
    </citation>
    <scope>NUCLEOTIDE SEQUENCE [LARGE SCALE GENOMIC DNA]</scope>
    <source>
        <strain evidence="7 8">DSM 103526</strain>
    </source>
</reference>
<dbReference type="AlphaFoldDB" id="A0A841KWZ0"/>
<dbReference type="RefSeq" id="WP_243183422.1">
    <property type="nucleotide sequence ID" value="NZ_JACHEN010000029.1"/>
</dbReference>
<dbReference type="Pfam" id="PF00730">
    <property type="entry name" value="HhH-GPD"/>
    <property type="match status" value="1"/>
</dbReference>
<dbReference type="EC" id="3.2.2.21" evidence="3"/>
<dbReference type="SUPFAM" id="SSF48150">
    <property type="entry name" value="DNA-glycosylase"/>
    <property type="match status" value="1"/>
</dbReference>
<dbReference type="GO" id="GO:0032131">
    <property type="term" value="F:alkylated DNA binding"/>
    <property type="evidence" value="ECO:0007669"/>
    <property type="project" value="TreeGrafter"/>
</dbReference>
<dbReference type="GO" id="GO:0043916">
    <property type="term" value="F:DNA-7-methylguanine glycosylase activity"/>
    <property type="evidence" value="ECO:0007669"/>
    <property type="project" value="TreeGrafter"/>
</dbReference>
<evidence type="ECO:0000256" key="5">
    <source>
        <dbReference type="ARBA" id="ARBA00023204"/>
    </source>
</evidence>
<dbReference type="Gene3D" id="1.10.340.30">
    <property type="entry name" value="Hypothetical protein, domain 2"/>
    <property type="match status" value="1"/>
</dbReference>
<dbReference type="InterPro" id="IPR011257">
    <property type="entry name" value="DNA_glycosylase"/>
</dbReference>
<evidence type="ECO:0000256" key="4">
    <source>
        <dbReference type="ARBA" id="ARBA00022763"/>
    </source>
</evidence>
<evidence type="ECO:0000256" key="3">
    <source>
        <dbReference type="ARBA" id="ARBA00012000"/>
    </source>
</evidence>
<comment type="caution">
    <text evidence="7">The sequence shown here is derived from an EMBL/GenBank/DDBJ whole genome shotgun (WGS) entry which is preliminary data.</text>
</comment>
<evidence type="ECO:0000313" key="8">
    <source>
        <dbReference type="Proteomes" id="UP000579281"/>
    </source>
</evidence>
<keyword evidence="5" id="KW-0234">DNA repair</keyword>
<dbReference type="GO" id="GO:0032993">
    <property type="term" value="C:protein-DNA complex"/>
    <property type="evidence" value="ECO:0007669"/>
    <property type="project" value="TreeGrafter"/>
</dbReference>
<protein>
    <recommendedName>
        <fullName evidence="3">DNA-3-methyladenine glycosylase II</fullName>
        <ecNumber evidence="3">3.2.2.21</ecNumber>
    </recommendedName>
</protein>
<dbReference type="InterPro" id="IPR051912">
    <property type="entry name" value="Alkylbase_DNA_Glycosylase/TA"/>
</dbReference>
<dbReference type="GO" id="GO:0005737">
    <property type="term" value="C:cytoplasm"/>
    <property type="evidence" value="ECO:0007669"/>
    <property type="project" value="TreeGrafter"/>
</dbReference>
<dbReference type="PANTHER" id="PTHR43003:SF12">
    <property type="entry name" value="DNA-3-METHYLADENINE GLYCOSYLASE"/>
    <property type="match status" value="1"/>
</dbReference>
<dbReference type="Gene3D" id="1.10.1670.10">
    <property type="entry name" value="Helix-hairpin-Helix base-excision DNA repair enzymes (C-terminal)"/>
    <property type="match status" value="1"/>
</dbReference>
<name>A0A841KWZ0_9FIRM</name>
<keyword evidence="4" id="KW-0227">DNA damage</keyword>
<dbReference type="CDD" id="cd00056">
    <property type="entry name" value="ENDO3c"/>
    <property type="match status" value="1"/>
</dbReference>